<name>A0ABT0W909_9BACI</name>
<comment type="caution">
    <text evidence="1">The sequence shown here is derived from an EMBL/GenBank/DDBJ whole genome shotgun (WGS) entry which is preliminary data.</text>
</comment>
<proteinExistence type="predicted"/>
<evidence type="ECO:0000313" key="2">
    <source>
        <dbReference type="Proteomes" id="UP001523262"/>
    </source>
</evidence>
<accession>A0ABT0W909</accession>
<gene>
    <name evidence="1" type="ORF">NDK43_10945</name>
</gene>
<keyword evidence="2" id="KW-1185">Reference proteome</keyword>
<sequence>MSELINHLKIIGEELKRGNDLKERDSYYQKRLTQLADEIEPYDHKIALVIEHLLK</sequence>
<protein>
    <submittedName>
        <fullName evidence="1">Uncharacterized protein</fullName>
    </submittedName>
</protein>
<evidence type="ECO:0000313" key="1">
    <source>
        <dbReference type="EMBL" id="MCM2532811.1"/>
    </source>
</evidence>
<dbReference type="EMBL" id="JAMQCR010000001">
    <property type="protein sequence ID" value="MCM2532811.1"/>
    <property type="molecule type" value="Genomic_DNA"/>
</dbReference>
<organism evidence="1 2">
    <name type="scientific">Neobacillus pocheonensis</name>
    <dbReference type="NCBI Taxonomy" id="363869"/>
    <lineage>
        <taxon>Bacteria</taxon>
        <taxon>Bacillati</taxon>
        <taxon>Bacillota</taxon>
        <taxon>Bacilli</taxon>
        <taxon>Bacillales</taxon>
        <taxon>Bacillaceae</taxon>
        <taxon>Neobacillus</taxon>
    </lineage>
</organism>
<reference evidence="1 2" key="1">
    <citation type="submission" date="2022-06" db="EMBL/GenBank/DDBJ databases">
        <authorList>
            <person name="Jeon C.O."/>
        </authorList>
    </citation>
    <scope>NUCLEOTIDE SEQUENCE [LARGE SCALE GENOMIC DNA]</scope>
    <source>
        <strain evidence="1 2">KCTC 13943</strain>
    </source>
</reference>
<dbReference type="Proteomes" id="UP001523262">
    <property type="component" value="Unassembled WGS sequence"/>
</dbReference>